<dbReference type="Proteomes" id="UP000321820">
    <property type="component" value="Chromosome"/>
</dbReference>
<keyword evidence="4" id="KW-1003">Cell membrane</keyword>
<evidence type="ECO:0000256" key="7">
    <source>
        <dbReference type="ARBA" id="ARBA00022989"/>
    </source>
</evidence>
<keyword evidence="9" id="KW-0564">Palmitate</keyword>
<evidence type="ECO:0000256" key="11">
    <source>
        <dbReference type="SAM" id="Phobius"/>
    </source>
</evidence>
<feature type="transmembrane region" description="Helical" evidence="11">
    <location>
        <begin position="6"/>
        <end position="24"/>
    </location>
</feature>
<evidence type="ECO:0000313" key="13">
    <source>
        <dbReference type="Proteomes" id="UP000321820"/>
    </source>
</evidence>
<dbReference type="InterPro" id="IPR031381">
    <property type="entry name" value="YtcA"/>
</dbReference>
<evidence type="ECO:0000313" key="12">
    <source>
        <dbReference type="EMBL" id="QEE30797.1"/>
    </source>
</evidence>
<dbReference type="Pfam" id="PF17090">
    <property type="entry name" value="Ytca"/>
    <property type="match status" value="1"/>
</dbReference>
<comment type="similarity">
    <text evidence="2">Belongs to the YtcA family.</text>
</comment>
<keyword evidence="6" id="KW-0732">Signal</keyword>
<evidence type="ECO:0000256" key="6">
    <source>
        <dbReference type="ARBA" id="ARBA00022729"/>
    </source>
</evidence>
<sequence length="90" mass="9798">METVNAFFRSVLMLLTLVLTAGCARNPNVEIVGSYFPGWMISLALGVALTALAHLLLRRQGLLHSVGHPAIIHPALVVLLTCLLWLCFFA</sequence>
<keyword evidence="7 11" id="KW-1133">Transmembrane helix</keyword>
<protein>
    <recommendedName>
        <fullName evidence="3">Uncharacterized protein YtcA</fullName>
    </recommendedName>
</protein>
<feature type="transmembrane region" description="Helical" evidence="11">
    <location>
        <begin position="69"/>
        <end position="89"/>
    </location>
</feature>
<dbReference type="KEGG" id="talb:FTW19_24025"/>
<keyword evidence="5 11" id="KW-0812">Transmembrane</keyword>
<evidence type="ECO:0000256" key="10">
    <source>
        <dbReference type="ARBA" id="ARBA00023288"/>
    </source>
</evidence>
<dbReference type="GO" id="GO:0016020">
    <property type="term" value="C:membrane"/>
    <property type="evidence" value="ECO:0007669"/>
    <property type="project" value="UniProtKB-SubCell"/>
</dbReference>
<evidence type="ECO:0000256" key="5">
    <source>
        <dbReference type="ARBA" id="ARBA00022692"/>
    </source>
</evidence>
<evidence type="ECO:0000256" key="1">
    <source>
        <dbReference type="ARBA" id="ARBA00004141"/>
    </source>
</evidence>
<evidence type="ECO:0000256" key="4">
    <source>
        <dbReference type="ARBA" id="ARBA00022475"/>
    </source>
</evidence>
<proteinExistence type="inferred from homology"/>
<dbReference type="OrthoDB" id="5958921at2"/>
<dbReference type="AlphaFoldDB" id="A0A5B9EK49"/>
<evidence type="ECO:0000256" key="3">
    <source>
        <dbReference type="ARBA" id="ARBA00021237"/>
    </source>
</evidence>
<evidence type="ECO:0000256" key="8">
    <source>
        <dbReference type="ARBA" id="ARBA00023136"/>
    </source>
</evidence>
<gene>
    <name evidence="12" type="ORF">FTW19_24025</name>
</gene>
<feature type="transmembrane region" description="Helical" evidence="11">
    <location>
        <begin position="36"/>
        <end position="57"/>
    </location>
</feature>
<evidence type="ECO:0000256" key="9">
    <source>
        <dbReference type="ARBA" id="ARBA00023139"/>
    </source>
</evidence>
<keyword evidence="13" id="KW-1185">Reference proteome</keyword>
<reference evidence="12 13" key="1">
    <citation type="submission" date="2019-08" db="EMBL/GenBank/DDBJ databases">
        <title>Complete genome sequence of Terriglobus albidus strain ORNL.</title>
        <authorList>
            <person name="Podar M."/>
        </authorList>
    </citation>
    <scope>NUCLEOTIDE SEQUENCE [LARGE SCALE GENOMIC DNA]</scope>
    <source>
        <strain evidence="12 13">ORNL</strain>
    </source>
</reference>
<keyword evidence="10" id="KW-0449">Lipoprotein</keyword>
<keyword evidence="8 11" id="KW-0472">Membrane</keyword>
<organism evidence="12 13">
    <name type="scientific">Terriglobus albidus</name>
    <dbReference type="NCBI Taxonomy" id="1592106"/>
    <lineage>
        <taxon>Bacteria</taxon>
        <taxon>Pseudomonadati</taxon>
        <taxon>Acidobacteriota</taxon>
        <taxon>Terriglobia</taxon>
        <taxon>Terriglobales</taxon>
        <taxon>Acidobacteriaceae</taxon>
        <taxon>Terriglobus</taxon>
    </lineage>
</organism>
<evidence type="ECO:0000256" key="2">
    <source>
        <dbReference type="ARBA" id="ARBA00008208"/>
    </source>
</evidence>
<name>A0A5B9EK49_9BACT</name>
<dbReference type="EMBL" id="CP042806">
    <property type="protein sequence ID" value="QEE30797.1"/>
    <property type="molecule type" value="Genomic_DNA"/>
</dbReference>
<comment type="subcellular location">
    <subcellularLocation>
        <location evidence="1">Membrane</location>
        <topology evidence="1">Multi-pass membrane protein</topology>
    </subcellularLocation>
</comment>
<accession>A0A5B9EK49</accession>